<name>A0A9C6WVM0_FRAOC</name>
<feature type="compositionally biased region" description="Polar residues" evidence="2">
    <location>
        <begin position="672"/>
        <end position="686"/>
    </location>
</feature>
<dbReference type="PANTHER" id="PTHR14963:SF1">
    <property type="entry name" value="RHO GTPASE-ACTIVATING PROTEIN CONUNDRUM"/>
    <property type="match status" value="1"/>
</dbReference>
<dbReference type="GO" id="GO:0005096">
    <property type="term" value="F:GTPase activator activity"/>
    <property type="evidence" value="ECO:0007669"/>
    <property type="project" value="UniProtKB-KW"/>
</dbReference>
<feature type="compositionally biased region" description="Basic and acidic residues" evidence="2">
    <location>
        <begin position="320"/>
        <end position="332"/>
    </location>
</feature>
<dbReference type="InterPro" id="IPR057323">
    <property type="entry name" value="RHG40/28/18_ubiquitin"/>
</dbReference>
<dbReference type="InterPro" id="IPR008936">
    <property type="entry name" value="Rho_GTPase_activation_prot"/>
</dbReference>
<dbReference type="PROSITE" id="PS50238">
    <property type="entry name" value="RHOGAP"/>
    <property type="match status" value="1"/>
</dbReference>
<dbReference type="GO" id="GO:0007165">
    <property type="term" value="P:signal transduction"/>
    <property type="evidence" value="ECO:0007669"/>
    <property type="project" value="InterPro"/>
</dbReference>
<organism evidence="4 5">
    <name type="scientific">Frankliniella occidentalis</name>
    <name type="common">Western flower thrips</name>
    <name type="synonym">Euthrips occidentalis</name>
    <dbReference type="NCBI Taxonomy" id="133901"/>
    <lineage>
        <taxon>Eukaryota</taxon>
        <taxon>Metazoa</taxon>
        <taxon>Ecdysozoa</taxon>
        <taxon>Arthropoda</taxon>
        <taxon>Hexapoda</taxon>
        <taxon>Insecta</taxon>
        <taxon>Pterygota</taxon>
        <taxon>Neoptera</taxon>
        <taxon>Paraneoptera</taxon>
        <taxon>Thysanoptera</taxon>
        <taxon>Terebrantia</taxon>
        <taxon>Thripoidea</taxon>
        <taxon>Thripidae</taxon>
        <taxon>Frankliniella</taxon>
    </lineage>
</organism>
<dbReference type="AlphaFoldDB" id="A0A9C6WVM0"/>
<gene>
    <name evidence="5" type="primary">LOC113202296</name>
</gene>
<feature type="domain" description="Rho-GAP" evidence="3">
    <location>
        <begin position="424"/>
        <end position="635"/>
    </location>
</feature>
<proteinExistence type="predicted"/>
<evidence type="ECO:0000256" key="2">
    <source>
        <dbReference type="SAM" id="MobiDB-lite"/>
    </source>
</evidence>
<dbReference type="OrthoDB" id="27680at2759"/>
<keyword evidence="4" id="KW-1185">Reference proteome</keyword>
<feature type="region of interest" description="Disordered" evidence="2">
    <location>
        <begin position="647"/>
        <end position="686"/>
    </location>
</feature>
<dbReference type="KEGG" id="foc:113202296"/>
<feature type="compositionally biased region" description="Polar residues" evidence="2">
    <location>
        <begin position="116"/>
        <end position="130"/>
    </location>
</feature>
<feature type="region of interest" description="Disordered" evidence="2">
    <location>
        <begin position="87"/>
        <end position="165"/>
    </location>
</feature>
<keyword evidence="1" id="KW-0343">GTPase activation</keyword>
<evidence type="ECO:0000313" key="4">
    <source>
        <dbReference type="Proteomes" id="UP000504606"/>
    </source>
</evidence>
<evidence type="ECO:0000313" key="5">
    <source>
        <dbReference type="RefSeq" id="XP_052120514.1"/>
    </source>
</evidence>
<evidence type="ECO:0000256" key="1">
    <source>
        <dbReference type="ARBA" id="ARBA00022468"/>
    </source>
</evidence>
<evidence type="ECO:0000259" key="3">
    <source>
        <dbReference type="PROSITE" id="PS50238"/>
    </source>
</evidence>
<accession>A0A9C6WVM0</accession>
<feature type="compositionally biased region" description="Basic and acidic residues" evidence="2">
    <location>
        <begin position="267"/>
        <end position="276"/>
    </location>
</feature>
<reference evidence="5" key="1">
    <citation type="journal article" date="2018" name="Proc. Natl. Acad. Sci. U.S.A.">
        <title>Phylogenomics and the evolution of hemipteroid insects.</title>
        <authorList>
            <person name="Johnson K.P."/>
            <person name="Dietrich C.H."/>
            <person name="Friedrich F."/>
            <person name="Beutel R.G."/>
            <person name="Wipfler B."/>
            <person name="Peters R.S."/>
            <person name="Allen J.M."/>
            <person name="Petersen M."/>
            <person name="Donath A."/>
            <person name="Walden K.K."/>
            <person name="Kozlov A.M."/>
            <person name="Podsiadlowski L."/>
            <person name="Mayer C."/>
            <person name="Meusemann K."/>
            <person name="Vasilikopoulos A."/>
            <person name="Waterhouse R.M."/>
            <person name="Cameron S.L."/>
            <person name="Weirauch C."/>
            <person name="Swanson D.R."/>
            <person name="Percy D.M."/>
            <person name="Hardy N.B."/>
            <person name="Terry I."/>
            <person name="Liu S."/>
            <person name="Zhou X."/>
            <person name="Misof B."/>
            <person name="Robertson H.M."/>
            <person name="Yoshizawa K."/>
        </authorList>
    </citation>
    <scope>NUCLEOTIDE SEQUENCE</scope>
    <source>
        <tissue evidence="5">Whole organism</tissue>
    </source>
</reference>
<dbReference type="SUPFAM" id="SSF48350">
    <property type="entry name" value="GTPase activation domain, GAP"/>
    <property type="match status" value="1"/>
</dbReference>
<dbReference type="RefSeq" id="XP_052120514.1">
    <property type="nucleotide sequence ID" value="XM_052264554.1"/>
</dbReference>
<dbReference type="SMART" id="SM00324">
    <property type="entry name" value="RhoGAP"/>
    <property type="match status" value="1"/>
</dbReference>
<dbReference type="Gene3D" id="1.10.555.10">
    <property type="entry name" value="Rho GTPase activation protein"/>
    <property type="match status" value="1"/>
</dbReference>
<feature type="compositionally biased region" description="Basic residues" evidence="2">
    <location>
        <begin position="87"/>
        <end position="101"/>
    </location>
</feature>
<sequence length="851" mass="94776">METDVGQDFQDFWAEYKILQDKGHDEDDYGNGSDDGEQEAEWLVSAGLEPLTAPFRAGRELPDCTLEPALRLLPRHQAEAVRRRVRSLNHTVRQRGRRRQRKPDIRDVFRDRDLENSSTGTRSRSATPDSLDSELPLEDAALAWSSPHSSPQDRSPPTPHSVHSVHSVPHWAAGTDRGSPPTPPPSFVQLFHPVNMRAALGAHKAVRRLPSAPAGDVLPVHELFRGAFRGSFYGGDIVASDCAEGIEMINYQRIGSMHLSKHRTRSRLPECDRSSDHTLSSSAPCSNHDLSHDIETNHKSSLHNRLIPHASITRSQSSVYEREREAQQESRRTRSGSQGHLSFEEVCRQRTLDSSIITGPSSFTSEKPESGRTWMEFLSEADHQKLHPLLLLEVTALFDSCGLSFRKRKPSKRKRKEEGNIFGVSITTLLERDRQQCSENSKVPLFVQKLVHQLEKRGLQEEGVLRVAAHRLKVETLTTHLEESFYSRPDQVEKVLESASVHELAALLKKWLRDLPQPLLTPELVALFYRTHELPVQLRARALNLLVLLLPVENRATLRVLVDFLNRVVENQEYNKMSLHNVAMIAAPSLFPPRYVESAAASHGNDKASLSSQVSLAAICCQVSESLLQAGEGLWVVPPALVGQVRRSNELDRQRRQAKESKPMKRLLGRKNASNTLSKDQSQSSLATTGLDASGALRVNAPQFGLTDFPVAVSERTTAGSIVLSLVEEVSRDPDAALSRPSAANRYDRNQRRPNSIFGQISPVPGYGHRGNGVLQLAHNANLSCLLATADSELALKTHFLYEVGGNIGERQLEQTALITTVLHENPNASWALRCHHRNGNNPLLETTQSS</sequence>
<feature type="compositionally biased region" description="Basic and acidic residues" evidence="2">
    <location>
        <begin position="647"/>
        <end position="663"/>
    </location>
</feature>
<dbReference type="Proteomes" id="UP000504606">
    <property type="component" value="Unplaced"/>
</dbReference>
<dbReference type="PANTHER" id="PTHR14963">
    <property type="entry name" value="RHO GTPASE ACTIVATING PROTEIN 18,19-RELATED"/>
    <property type="match status" value="1"/>
</dbReference>
<dbReference type="Pfam" id="PF25442">
    <property type="entry name" value="Ubiquitin_RHG40_C"/>
    <property type="match status" value="1"/>
</dbReference>
<dbReference type="Pfam" id="PF00620">
    <property type="entry name" value="RhoGAP"/>
    <property type="match status" value="1"/>
</dbReference>
<reference evidence="5" key="2">
    <citation type="submission" date="2025-08" db="UniProtKB">
        <authorList>
            <consortium name="RefSeq"/>
        </authorList>
    </citation>
    <scope>IDENTIFICATION</scope>
    <source>
        <tissue evidence="5">Whole organism</tissue>
    </source>
</reference>
<dbReference type="GO" id="GO:0030833">
    <property type="term" value="P:regulation of actin filament polymerization"/>
    <property type="evidence" value="ECO:0007669"/>
    <property type="project" value="TreeGrafter"/>
</dbReference>
<feature type="region of interest" description="Disordered" evidence="2">
    <location>
        <begin position="265"/>
        <end position="292"/>
    </location>
</feature>
<feature type="compositionally biased region" description="Basic and acidic residues" evidence="2">
    <location>
        <begin position="102"/>
        <end position="115"/>
    </location>
</feature>
<dbReference type="GO" id="GO:0051056">
    <property type="term" value="P:regulation of small GTPase mediated signal transduction"/>
    <property type="evidence" value="ECO:0007669"/>
    <property type="project" value="TreeGrafter"/>
</dbReference>
<feature type="region of interest" description="Disordered" evidence="2">
    <location>
        <begin position="313"/>
        <end position="343"/>
    </location>
</feature>
<protein>
    <submittedName>
        <fullName evidence="5">Rho GTPase-activating protein conundrum</fullName>
    </submittedName>
</protein>
<dbReference type="GO" id="GO:0005737">
    <property type="term" value="C:cytoplasm"/>
    <property type="evidence" value="ECO:0007669"/>
    <property type="project" value="TreeGrafter"/>
</dbReference>
<dbReference type="GeneID" id="113202296"/>
<dbReference type="InterPro" id="IPR000198">
    <property type="entry name" value="RhoGAP_dom"/>
</dbReference>